<feature type="region of interest" description="Disordered" evidence="6">
    <location>
        <begin position="1"/>
        <end position="24"/>
    </location>
</feature>
<evidence type="ECO:0000256" key="6">
    <source>
        <dbReference type="SAM" id="MobiDB-lite"/>
    </source>
</evidence>
<dbReference type="OMA" id="QFFMTFF"/>
<feature type="transmembrane region" description="Helical" evidence="7">
    <location>
        <begin position="704"/>
        <end position="728"/>
    </location>
</feature>
<feature type="region of interest" description="Disordered" evidence="6">
    <location>
        <begin position="47"/>
        <end position="89"/>
    </location>
</feature>
<feature type="region of interest" description="Disordered" evidence="6">
    <location>
        <begin position="834"/>
        <end position="856"/>
    </location>
</feature>
<evidence type="ECO:0000256" key="5">
    <source>
        <dbReference type="ARBA" id="ARBA00023136"/>
    </source>
</evidence>
<keyword evidence="4 7" id="KW-1133">Transmembrane helix</keyword>
<feature type="transmembrane region" description="Helical" evidence="7">
    <location>
        <begin position="189"/>
        <end position="216"/>
    </location>
</feature>
<dbReference type="Pfam" id="PF07810">
    <property type="entry name" value="TMC"/>
    <property type="match status" value="1"/>
</dbReference>
<evidence type="ECO:0000256" key="4">
    <source>
        <dbReference type="ARBA" id="ARBA00022989"/>
    </source>
</evidence>
<feature type="transmembrane region" description="Helical" evidence="7">
    <location>
        <begin position="763"/>
        <end position="788"/>
    </location>
</feature>
<comment type="subcellular location">
    <subcellularLocation>
        <location evidence="1">Membrane</location>
        <topology evidence="1">Multi-pass membrane protein</topology>
    </subcellularLocation>
</comment>
<dbReference type="PANTHER" id="PTHR23302">
    <property type="entry name" value="TRANSMEMBRANE CHANNEL-RELATED"/>
    <property type="match status" value="1"/>
</dbReference>
<evidence type="ECO:0000313" key="9">
    <source>
        <dbReference type="EMBL" id="CAD7087156.1"/>
    </source>
</evidence>
<dbReference type="PANTHER" id="PTHR23302:SF24">
    <property type="entry name" value="TMC DOMAIN-CONTAINING PROTEIN"/>
    <property type="match status" value="1"/>
</dbReference>
<protein>
    <recommendedName>
        <fullName evidence="8">TMC domain-containing protein</fullName>
    </recommendedName>
</protein>
<evidence type="ECO:0000256" key="2">
    <source>
        <dbReference type="ARBA" id="ARBA00006510"/>
    </source>
</evidence>
<feature type="transmembrane region" description="Helical" evidence="7">
    <location>
        <begin position="310"/>
        <end position="328"/>
    </location>
</feature>
<proteinExistence type="inferred from homology"/>
<dbReference type="AlphaFoldDB" id="A0A7R8UU84"/>
<sequence>MSGGKDKKNRVNKAHGWEEAGGEFYQESYPADWEGLQRDPAAIATLLPSKQNRAATTRRARSTHQDTKGSRRQQTATRRRNSTARRGSQYHEVQVAMLPDLSQDLTDEERIWEEIHEIKTMPVSMAQKKEMKAQLQNATKLRLQGLDQIKWQRRKVWHQVVAKWAEVLTKMELWRNSLKEIEGNFGTGVVAYFLFLRWLMFLNLAIFVLILSFVVIPHVVLQEPMDKPCDAISESNSTQCCTEDYFNRTSSEKFSILDIIQGTGFMEKTLMFYGMYTNKIFGHYPYENASSVSSSHSSLYRAELYYDLPLAYISITAVYFLVSLAAIVKAASREFKDRLVDGEGQFYQYCNLIFGGWDFCIHNEKSADIKHKALYNEIRGLLHSKRLEYERHNRSRDFMFKLIVIRFLINILVLIILAISAVVIYILFEISLRHLEPNYKHSHSPYKLFQSTSTGTLASFNAYGTINSNLTSSTSSSGEQIDEELANNDSLILRSAQNDGMLTLEMQLQNLFHEFLPYIAIVCLNVVVPIVFNYLVEFEQYSPMFVIKISLLRTIFLRLSSLAVLLSRFYFLIIPEVVDDECYRKNSGTPQCWETFVGQQFYKLVITDFVTHIFVTFFVNFPRSLFAKHIRSKFARFVGEQEFELSKHVLDVVYSQTLCWLGSFYAPFLPAISTVLTFFMFYIKKFACLVNSKPSSILYRASRSNSLFMLILLISFAIAVIPVVYAVAEIMPSRSCGPFRGLRSVWDAAITAFMKMPQFFQNIIFFFGTAGFAIPAFVVLTLFLYYYYAVSDANKHMVQVLKNQLVLEGHDKQFLLNRLSSFIKQQQEYQKKMVQYERDREQKNARDRNRTAADEE</sequence>
<dbReference type="OrthoDB" id="1936208at2759"/>
<dbReference type="GO" id="GO:0008381">
    <property type="term" value="F:mechanosensitive monoatomic ion channel activity"/>
    <property type="evidence" value="ECO:0007669"/>
    <property type="project" value="TreeGrafter"/>
</dbReference>
<dbReference type="InterPro" id="IPR012496">
    <property type="entry name" value="TMC_dom"/>
</dbReference>
<dbReference type="InterPro" id="IPR038900">
    <property type="entry name" value="TMC"/>
</dbReference>
<feature type="transmembrane region" description="Helical" evidence="7">
    <location>
        <begin position="664"/>
        <end position="683"/>
    </location>
</feature>
<comment type="similarity">
    <text evidence="2">Belongs to the TMC family.</text>
</comment>
<keyword evidence="5 7" id="KW-0472">Membrane</keyword>
<dbReference type="InParanoid" id="A0A7R8UU84"/>
<feature type="transmembrane region" description="Helical" evidence="7">
    <location>
        <begin position="515"/>
        <end position="535"/>
    </location>
</feature>
<evidence type="ECO:0000256" key="7">
    <source>
        <dbReference type="SAM" id="Phobius"/>
    </source>
</evidence>
<feature type="transmembrane region" description="Helical" evidence="7">
    <location>
        <begin position="403"/>
        <end position="428"/>
    </location>
</feature>
<dbReference type="EMBL" id="LR899012">
    <property type="protein sequence ID" value="CAD7087156.1"/>
    <property type="molecule type" value="Genomic_DNA"/>
</dbReference>
<accession>A0A7R8UU84</accession>
<name>A0A7R8UU84_HERIL</name>
<dbReference type="Proteomes" id="UP000594454">
    <property type="component" value="Chromosome 4"/>
</dbReference>
<evidence type="ECO:0000256" key="1">
    <source>
        <dbReference type="ARBA" id="ARBA00004141"/>
    </source>
</evidence>
<feature type="transmembrane region" description="Helical" evidence="7">
    <location>
        <begin position="555"/>
        <end position="574"/>
    </location>
</feature>
<evidence type="ECO:0000256" key="3">
    <source>
        <dbReference type="ARBA" id="ARBA00022692"/>
    </source>
</evidence>
<evidence type="ECO:0000313" key="10">
    <source>
        <dbReference type="Proteomes" id="UP000594454"/>
    </source>
</evidence>
<dbReference type="GO" id="GO:0005886">
    <property type="term" value="C:plasma membrane"/>
    <property type="evidence" value="ECO:0007669"/>
    <property type="project" value="InterPro"/>
</dbReference>
<organism evidence="9 10">
    <name type="scientific">Hermetia illucens</name>
    <name type="common">Black soldier fly</name>
    <dbReference type="NCBI Taxonomy" id="343691"/>
    <lineage>
        <taxon>Eukaryota</taxon>
        <taxon>Metazoa</taxon>
        <taxon>Ecdysozoa</taxon>
        <taxon>Arthropoda</taxon>
        <taxon>Hexapoda</taxon>
        <taxon>Insecta</taxon>
        <taxon>Pterygota</taxon>
        <taxon>Neoptera</taxon>
        <taxon>Endopterygota</taxon>
        <taxon>Diptera</taxon>
        <taxon>Brachycera</taxon>
        <taxon>Stratiomyomorpha</taxon>
        <taxon>Stratiomyidae</taxon>
        <taxon>Hermetiinae</taxon>
        <taxon>Hermetia</taxon>
    </lineage>
</organism>
<reference evidence="9 10" key="1">
    <citation type="submission" date="2020-11" db="EMBL/GenBank/DDBJ databases">
        <authorList>
            <person name="Wallbank WR R."/>
            <person name="Pardo Diaz C."/>
            <person name="Kozak K."/>
            <person name="Martin S."/>
            <person name="Jiggins C."/>
            <person name="Moest M."/>
            <person name="Warren A I."/>
            <person name="Generalovic N T."/>
            <person name="Byers J.R.P. K."/>
            <person name="Montejo-Kovacevich G."/>
            <person name="Yen C E."/>
        </authorList>
    </citation>
    <scope>NUCLEOTIDE SEQUENCE [LARGE SCALE GENOMIC DNA]</scope>
</reference>
<keyword evidence="10" id="KW-1185">Reference proteome</keyword>
<evidence type="ECO:0000259" key="8">
    <source>
        <dbReference type="Pfam" id="PF07810"/>
    </source>
</evidence>
<gene>
    <name evidence="9" type="ORF">HERILL_LOCUS9880</name>
</gene>
<feature type="domain" description="TMC" evidence="8">
    <location>
        <begin position="592"/>
        <end position="702"/>
    </location>
</feature>
<keyword evidence="3 7" id="KW-0812">Transmembrane</keyword>